<evidence type="ECO:0000313" key="1">
    <source>
        <dbReference type="EMBL" id="TWT95396.1"/>
    </source>
</evidence>
<evidence type="ECO:0008006" key="3">
    <source>
        <dbReference type="Google" id="ProtNLM"/>
    </source>
</evidence>
<dbReference type="AlphaFoldDB" id="A0A5C6A7I1"/>
<dbReference type="InterPro" id="IPR035897">
    <property type="entry name" value="Toll_tir_struct_dom_sf"/>
</dbReference>
<protein>
    <recommendedName>
        <fullName evidence="3">TIR domain-containing protein</fullName>
    </recommendedName>
</protein>
<evidence type="ECO:0000313" key="2">
    <source>
        <dbReference type="Proteomes" id="UP000317421"/>
    </source>
</evidence>
<dbReference type="Gene3D" id="3.40.50.10140">
    <property type="entry name" value="Toll/interleukin-1 receptor homology (TIR) domain"/>
    <property type="match status" value="1"/>
</dbReference>
<name>A0A5C6A7I1_9BACT</name>
<dbReference type="EMBL" id="SJPR01000005">
    <property type="protein sequence ID" value="TWT95396.1"/>
    <property type="molecule type" value="Genomic_DNA"/>
</dbReference>
<accession>A0A5C6A7I1</accession>
<proteinExistence type="predicted"/>
<organism evidence="1 2">
    <name type="scientific">Botrimarina colliarenosi</name>
    <dbReference type="NCBI Taxonomy" id="2528001"/>
    <lineage>
        <taxon>Bacteria</taxon>
        <taxon>Pseudomonadati</taxon>
        <taxon>Planctomycetota</taxon>
        <taxon>Planctomycetia</taxon>
        <taxon>Pirellulales</taxon>
        <taxon>Lacipirellulaceae</taxon>
        <taxon>Botrimarina</taxon>
    </lineage>
</organism>
<keyword evidence="2" id="KW-1185">Reference proteome</keyword>
<dbReference type="Proteomes" id="UP000317421">
    <property type="component" value="Unassembled WGS sequence"/>
</dbReference>
<reference evidence="1 2" key="1">
    <citation type="submission" date="2019-02" db="EMBL/GenBank/DDBJ databases">
        <title>Deep-cultivation of Planctomycetes and their phenomic and genomic characterization uncovers novel biology.</title>
        <authorList>
            <person name="Wiegand S."/>
            <person name="Jogler M."/>
            <person name="Boedeker C."/>
            <person name="Pinto D."/>
            <person name="Vollmers J."/>
            <person name="Rivas-Marin E."/>
            <person name="Kohn T."/>
            <person name="Peeters S.H."/>
            <person name="Heuer A."/>
            <person name="Rast P."/>
            <person name="Oberbeckmann S."/>
            <person name="Bunk B."/>
            <person name="Jeske O."/>
            <person name="Meyerdierks A."/>
            <person name="Storesund J.E."/>
            <person name="Kallscheuer N."/>
            <person name="Luecker S."/>
            <person name="Lage O.M."/>
            <person name="Pohl T."/>
            <person name="Merkel B.J."/>
            <person name="Hornburger P."/>
            <person name="Mueller R.-W."/>
            <person name="Bruemmer F."/>
            <person name="Labrenz M."/>
            <person name="Spormann A.M."/>
            <person name="Op Den Camp H."/>
            <person name="Overmann J."/>
            <person name="Amann R."/>
            <person name="Jetten M.S.M."/>
            <person name="Mascher T."/>
            <person name="Medema M.H."/>
            <person name="Devos D.P."/>
            <person name="Kaster A.-K."/>
            <person name="Ovreas L."/>
            <person name="Rohde M."/>
            <person name="Galperin M.Y."/>
            <person name="Jogler C."/>
        </authorList>
    </citation>
    <scope>NUCLEOTIDE SEQUENCE [LARGE SCALE GENOMIC DNA]</scope>
    <source>
        <strain evidence="1 2">Pla108</strain>
    </source>
</reference>
<sequence length="104" mass="11445">MPSVTSPETARRIKGKIKECKKLVLLATNNALQSKWVPWELGVADAENSMKNIAILPVTDSQTSWIGSEYVGIYDRIEQASSGKPAVFEPGASSGILLEDWLRR</sequence>
<comment type="caution">
    <text evidence="1">The sequence shown here is derived from an EMBL/GenBank/DDBJ whole genome shotgun (WGS) entry which is preliminary data.</text>
</comment>
<dbReference type="SUPFAM" id="SSF52200">
    <property type="entry name" value="Toll/Interleukin receptor TIR domain"/>
    <property type="match status" value="1"/>
</dbReference>
<gene>
    <name evidence="1" type="ORF">Pla108_35440</name>
</gene>